<dbReference type="InterPro" id="IPR041657">
    <property type="entry name" value="HTH_17"/>
</dbReference>
<proteinExistence type="predicted"/>
<dbReference type="InterPro" id="IPR010093">
    <property type="entry name" value="SinI_DNA-bd"/>
</dbReference>
<evidence type="ECO:0000313" key="5">
    <source>
        <dbReference type="EMBL" id="GAA4422848.1"/>
    </source>
</evidence>
<dbReference type="Pfam" id="PF12728">
    <property type="entry name" value="HTH_17"/>
    <property type="match status" value="1"/>
</dbReference>
<dbReference type="RefSeq" id="WP_345062698.1">
    <property type="nucleotide sequence ID" value="NZ_BAABEX010000008.1"/>
</dbReference>
<dbReference type="SUPFAM" id="SSF52172">
    <property type="entry name" value="CheY-like"/>
    <property type="match status" value="1"/>
</dbReference>
<dbReference type="PANTHER" id="PTHR44591">
    <property type="entry name" value="STRESS RESPONSE REGULATOR PROTEIN 1"/>
    <property type="match status" value="1"/>
</dbReference>
<dbReference type="EMBL" id="BAABEX010000008">
    <property type="protein sequence ID" value="GAA4422848.1"/>
    <property type="molecule type" value="Genomic_DNA"/>
</dbReference>
<feature type="compositionally biased region" description="Polar residues" evidence="3">
    <location>
        <begin position="80"/>
        <end position="89"/>
    </location>
</feature>
<dbReference type="NCBIfam" id="TIGR01764">
    <property type="entry name" value="excise"/>
    <property type="match status" value="1"/>
</dbReference>
<dbReference type="Gene3D" id="1.10.1660.10">
    <property type="match status" value="1"/>
</dbReference>
<accession>A0ABP8L640</accession>
<dbReference type="Gene3D" id="3.40.50.2300">
    <property type="match status" value="1"/>
</dbReference>
<dbReference type="CDD" id="cd00156">
    <property type="entry name" value="REC"/>
    <property type="match status" value="1"/>
</dbReference>
<gene>
    <name evidence="5" type="ORF">GCM10023090_14420</name>
</gene>
<dbReference type="Proteomes" id="UP001501788">
    <property type="component" value="Unassembled WGS sequence"/>
</dbReference>
<dbReference type="InterPro" id="IPR011006">
    <property type="entry name" value="CheY-like_superfamily"/>
</dbReference>
<evidence type="ECO:0000256" key="2">
    <source>
        <dbReference type="PROSITE-ProRule" id="PRU00169"/>
    </source>
</evidence>
<name>A0ABP8L640_9BURK</name>
<dbReference type="InterPro" id="IPR009061">
    <property type="entry name" value="DNA-bd_dom_put_sf"/>
</dbReference>
<evidence type="ECO:0000259" key="4">
    <source>
        <dbReference type="PROSITE" id="PS50110"/>
    </source>
</evidence>
<dbReference type="PANTHER" id="PTHR44591:SF3">
    <property type="entry name" value="RESPONSE REGULATORY DOMAIN-CONTAINING PROTEIN"/>
    <property type="match status" value="1"/>
</dbReference>
<dbReference type="SMART" id="SM00448">
    <property type="entry name" value="REC"/>
    <property type="match status" value="1"/>
</dbReference>
<feature type="modified residue" description="4-aspartylphosphate" evidence="2">
    <location>
        <position position="144"/>
    </location>
</feature>
<comment type="caution">
    <text evidence="5">The sequence shown here is derived from an EMBL/GenBank/DDBJ whole genome shotgun (WGS) entry which is preliminary data.</text>
</comment>
<feature type="region of interest" description="Disordered" evidence="3">
    <location>
        <begin position="66"/>
        <end position="89"/>
    </location>
</feature>
<feature type="domain" description="Response regulatory" evidence="4">
    <location>
        <begin position="93"/>
        <end position="211"/>
    </location>
</feature>
<keyword evidence="6" id="KW-1185">Reference proteome</keyword>
<organism evidence="5 6">
    <name type="scientific">Acidovorax lacteus</name>
    <dbReference type="NCBI Taxonomy" id="1924988"/>
    <lineage>
        <taxon>Bacteria</taxon>
        <taxon>Pseudomonadati</taxon>
        <taxon>Pseudomonadota</taxon>
        <taxon>Betaproteobacteria</taxon>
        <taxon>Burkholderiales</taxon>
        <taxon>Comamonadaceae</taxon>
        <taxon>Acidovorax</taxon>
    </lineage>
</organism>
<dbReference type="SUPFAM" id="SSF46955">
    <property type="entry name" value="Putative DNA-binding domain"/>
    <property type="match status" value="1"/>
</dbReference>
<dbReference type="InterPro" id="IPR050595">
    <property type="entry name" value="Bact_response_regulator"/>
</dbReference>
<keyword evidence="1 2" id="KW-0597">Phosphoprotein</keyword>
<evidence type="ECO:0000256" key="1">
    <source>
        <dbReference type="ARBA" id="ARBA00022553"/>
    </source>
</evidence>
<protein>
    <recommendedName>
        <fullName evidence="4">Response regulatory domain-containing protein</fullName>
    </recommendedName>
</protein>
<reference evidence="6" key="1">
    <citation type="journal article" date="2019" name="Int. J. Syst. Evol. Microbiol.">
        <title>The Global Catalogue of Microorganisms (GCM) 10K type strain sequencing project: providing services to taxonomists for standard genome sequencing and annotation.</title>
        <authorList>
            <consortium name="The Broad Institute Genomics Platform"/>
            <consortium name="The Broad Institute Genome Sequencing Center for Infectious Disease"/>
            <person name="Wu L."/>
            <person name="Ma J."/>
        </authorList>
    </citation>
    <scope>NUCLEOTIDE SEQUENCE [LARGE SCALE GENOMIC DNA]</scope>
    <source>
        <strain evidence="6">JCM 31890</strain>
    </source>
</reference>
<dbReference type="PROSITE" id="PS50110">
    <property type="entry name" value="RESPONSE_REGULATORY"/>
    <property type="match status" value="1"/>
</dbReference>
<evidence type="ECO:0000313" key="6">
    <source>
        <dbReference type="Proteomes" id="UP001501788"/>
    </source>
</evidence>
<sequence length="219" mass="23857">MKSENSHASPRVPEHYTTLEVASMLGLAVRSVQLMVDRQELEAWKTPGGHRRISRESVERWIQTRAAGGTKASRIPTEPPNSSTTSADSTHPRVLLIEDSVHFQNLVALLVRQSFPQVELQIAHDGITGLAMYGQFQPDVLIVDILLPGIDGATLITTLRTHPQFARSRLIVVTSLDATQREPYAFALQGVTVIHKPQLVAELPSALASSLPAHTPAAA</sequence>
<dbReference type="Pfam" id="PF00072">
    <property type="entry name" value="Response_reg"/>
    <property type="match status" value="1"/>
</dbReference>
<dbReference type="InterPro" id="IPR001789">
    <property type="entry name" value="Sig_transdc_resp-reg_receiver"/>
</dbReference>
<evidence type="ECO:0000256" key="3">
    <source>
        <dbReference type="SAM" id="MobiDB-lite"/>
    </source>
</evidence>